<dbReference type="GO" id="GO:0016853">
    <property type="term" value="F:isomerase activity"/>
    <property type="evidence" value="ECO:0007669"/>
    <property type="project" value="UniProtKB-KW"/>
</dbReference>
<proteinExistence type="predicted"/>
<dbReference type="Proteomes" id="UP000534294">
    <property type="component" value="Unassembled WGS sequence"/>
</dbReference>
<keyword evidence="1" id="KW-0479">Metal-binding</keyword>
<name>A0A7W8DQ44_9BACT</name>
<keyword evidence="3" id="KW-0413">Isomerase</keyword>
<protein>
    <submittedName>
        <fullName evidence="3">Mannose-6-phosphate isomerase-like protein (Cupin superfamily)</fullName>
    </submittedName>
</protein>
<evidence type="ECO:0000313" key="3">
    <source>
        <dbReference type="EMBL" id="MBB5038073.1"/>
    </source>
</evidence>
<dbReference type="Gene3D" id="2.60.120.10">
    <property type="entry name" value="Jelly Rolls"/>
    <property type="match status" value="1"/>
</dbReference>
<dbReference type="AlphaFoldDB" id="A0A7W8DQ44"/>
<dbReference type="PANTHER" id="PTHR35848">
    <property type="entry name" value="OXALATE-BINDING PROTEIN"/>
    <property type="match status" value="1"/>
</dbReference>
<gene>
    <name evidence="3" type="ORF">HNQ64_002331</name>
</gene>
<evidence type="ECO:0000259" key="2">
    <source>
        <dbReference type="Pfam" id="PF07883"/>
    </source>
</evidence>
<dbReference type="RefSeq" id="WP_184208553.1">
    <property type="nucleotide sequence ID" value="NZ_JACHIF010000004.1"/>
</dbReference>
<dbReference type="PANTHER" id="PTHR35848:SF6">
    <property type="entry name" value="CUPIN TYPE-2 DOMAIN-CONTAINING PROTEIN"/>
    <property type="match status" value="1"/>
</dbReference>
<dbReference type="GO" id="GO:0046872">
    <property type="term" value="F:metal ion binding"/>
    <property type="evidence" value="ECO:0007669"/>
    <property type="project" value="UniProtKB-KW"/>
</dbReference>
<dbReference type="SUPFAM" id="SSF51182">
    <property type="entry name" value="RmlC-like cupins"/>
    <property type="match status" value="1"/>
</dbReference>
<organism evidence="3 4">
    <name type="scientific">Prosthecobacter dejongeii</name>
    <dbReference type="NCBI Taxonomy" id="48465"/>
    <lineage>
        <taxon>Bacteria</taxon>
        <taxon>Pseudomonadati</taxon>
        <taxon>Verrucomicrobiota</taxon>
        <taxon>Verrucomicrobiia</taxon>
        <taxon>Verrucomicrobiales</taxon>
        <taxon>Verrucomicrobiaceae</taxon>
        <taxon>Prosthecobacter</taxon>
    </lineage>
</organism>
<sequence length="157" mass="16613">MSAPSTVSPTPTDSGLCFQHLNWGSLNSISQQEVGGVSGKLFLKDLLGLTGMEVSANVMAPGQGMPFCHSHRLNEELYIFLSGSGQFMVGDSVFIVGPGSCVRVAPQGIRCWRNTGDEPLHFLCIQAPAGGLSSNTTQDGIGAGRPHWNCRPQEVAP</sequence>
<dbReference type="InterPro" id="IPR011051">
    <property type="entry name" value="RmlC_Cupin_sf"/>
</dbReference>
<evidence type="ECO:0000313" key="4">
    <source>
        <dbReference type="Proteomes" id="UP000534294"/>
    </source>
</evidence>
<dbReference type="CDD" id="cd06985">
    <property type="entry name" value="cupin_BF4112"/>
    <property type="match status" value="1"/>
</dbReference>
<evidence type="ECO:0000256" key="1">
    <source>
        <dbReference type="ARBA" id="ARBA00022723"/>
    </source>
</evidence>
<comment type="caution">
    <text evidence="3">The sequence shown here is derived from an EMBL/GenBank/DDBJ whole genome shotgun (WGS) entry which is preliminary data.</text>
</comment>
<dbReference type="EMBL" id="JACHIF010000004">
    <property type="protein sequence ID" value="MBB5038073.1"/>
    <property type="molecule type" value="Genomic_DNA"/>
</dbReference>
<keyword evidence="4" id="KW-1185">Reference proteome</keyword>
<reference evidence="3 4" key="1">
    <citation type="submission" date="2020-08" db="EMBL/GenBank/DDBJ databases">
        <title>Genomic Encyclopedia of Type Strains, Phase IV (KMG-IV): sequencing the most valuable type-strain genomes for metagenomic binning, comparative biology and taxonomic classification.</title>
        <authorList>
            <person name="Goeker M."/>
        </authorList>
    </citation>
    <scope>NUCLEOTIDE SEQUENCE [LARGE SCALE GENOMIC DNA]</scope>
    <source>
        <strain evidence="3 4">DSM 12251</strain>
    </source>
</reference>
<dbReference type="Pfam" id="PF07883">
    <property type="entry name" value="Cupin_2"/>
    <property type="match status" value="1"/>
</dbReference>
<accession>A0A7W8DQ44</accession>
<feature type="domain" description="Cupin type-2" evidence="2">
    <location>
        <begin position="59"/>
        <end position="125"/>
    </location>
</feature>
<dbReference type="InterPro" id="IPR014710">
    <property type="entry name" value="RmlC-like_jellyroll"/>
</dbReference>
<dbReference type="InterPro" id="IPR051610">
    <property type="entry name" value="GPI/OXD"/>
</dbReference>
<dbReference type="InterPro" id="IPR013096">
    <property type="entry name" value="Cupin_2"/>
</dbReference>